<dbReference type="NCBIfam" id="NF042934">
    <property type="entry name" value="cis_reg_atten"/>
    <property type="match status" value="1"/>
</dbReference>
<dbReference type="GO" id="GO:0016301">
    <property type="term" value="F:kinase activity"/>
    <property type="evidence" value="ECO:0007669"/>
    <property type="project" value="UniProtKB-KW"/>
</dbReference>
<sequence>MTTTATGGLPTRLPAALPGAFLVSRLHVDLLRVSTAVCLGR</sequence>
<dbReference type="EMBL" id="JAAMPA010000001">
    <property type="protein sequence ID" value="NIH65622.1"/>
    <property type="molecule type" value="Genomic_DNA"/>
</dbReference>
<dbReference type="RefSeq" id="WP_268237739.1">
    <property type="nucleotide sequence ID" value="NZ_BAABJU010000007.1"/>
</dbReference>
<name>A0A846LI04_9ACTN</name>
<comment type="caution">
    <text evidence="1">The sequence shown here is derived from an EMBL/GenBank/DDBJ whole genome shotgun (WGS) entry which is preliminary data.</text>
</comment>
<reference evidence="1 2" key="1">
    <citation type="submission" date="2020-02" db="EMBL/GenBank/DDBJ databases">
        <title>Sequencing the genomes of 1000 actinobacteria strains.</title>
        <authorList>
            <person name="Klenk H.-P."/>
        </authorList>
    </citation>
    <scope>NUCLEOTIDE SEQUENCE [LARGE SCALE GENOMIC DNA]</scope>
    <source>
        <strain evidence="1 2">DSM 45201</strain>
    </source>
</reference>
<accession>A0A846LI04</accession>
<keyword evidence="1" id="KW-0808">Transferase</keyword>
<keyword evidence="1" id="KW-0418">Kinase</keyword>
<evidence type="ECO:0000313" key="2">
    <source>
        <dbReference type="Proteomes" id="UP000552836"/>
    </source>
</evidence>
<dbReference type="InterPro" id="IPR049979">
    <property type="entry name" value="Cys_resp_CS_actino"/>
</dbReference>
<evidence type="ECO:0000313" key="1">
    <source>
        <dbReference type="EMBL" id="NIH65622.1"/>
    </source>
</evidence>
<organism evidence="1 2">
    <name type="scientific">Modestobacter marinus</name>
    <dbReference type="NCBI Taxonomy" id="477641"/>
    <lineage>
        <taxon>Bacteria</taxon>
        <taxon>Bacillati</taxon>
        <taxon>Actinomycetota</taxon>
        <taxon>Actinomycetes</taxon>
        <taxon>Geodermatophilales</taxon>
        <taxon>Geodermatophilaceae</taxon>
        <taxon>Modestobacter</taxon>
    </lineage>
</organism>
<protein>
    <submittedName>
        <fullName evidence="1">Pantoate kinase</fullName>
    </submittedName>
</protein>
<gene>
    <name evidence="1" type="ORF">FB380_000068</name>
</gene>
<dbReference type="AlphaFoldDB" id="A0A846LI04"/>
<proteinExistence type="predicted"/>
<dbReference type="Proteomes" id="UP000552836">
    <property type="component" value="Unassembled WGS sequence"/>
</dbReference>